<dbReference type="GO" id="GO:0046983">
    <property type="term" value="F:protein dimerization activity"/>
    <property type="evidence" value="ECO:0007669"/>
    <property type="project" value="InterPro"/>
</dbReference>
<evidence type="ECO:0000313" key="5">
    <source>
        <dbReference type="Proteomes" id="UP000242715"/>
    </source>
</evidence>
<accession>A0A2Z6P8U0</accession>
<dbReference type="PANTHER" id="PTHR23272:SF161">
    <property type="entry name" value="ZINC FINGER BED DOMAIN-CONTAINING PROTEIN RICESLEEPER 1-LIKE"/>
    <property type="match status" value="1"/>
</dbReference>
<dbReference type="Pfam" id="PF14372">
    <property type="entry name" value="hAT-like_RNase-H"/>
    <property type="match status" value="1"/>
</dbReference>
<gene>
    <name evidence="4" type="ORF">TSUD_400270</name>
</gene>
<dbReference type="InterPro" id="IPR025525">
    <property type="entry name" value="hAT-like_transposase_RNase-H"/>
</dbReference>
<proteinExistence type="predicted"/>
<evidence type="ECO:0000313" key="4">
    <source>
        <dbReference type="EMBL" id="GAU44715.1"/>
    </source>
</evidence>
<dbReference type="InterPro" id="IPR008906">
    <property type="entry name" value="HATC_C_dom"/>
</dbReference>
<dbReference type="InterPro" id="IPR012337">
    <property type="entry name" value="RNaseH-like_sf"/>
</dbReference>
<organism evidence="4 5">
    <name type="scientific">Trifolium subterraneum</name>
    <name type="common">Subterranean clover</name>
    <dbReference type="NCBI Taxonomy" id="3900"/>
    <lineage>
        <taxon>Eukaryota</taxon>
        <taxon>Viridiplantae</taxon>
        <taxon>Streptophyta</taxon>
        <taxon>Embryophyta</taxon>
        <taxon>Tracheophyta</taxon>
        <taxon>Spermatophyta</taxon>
        <taxon>Magnoliopsida</taxon>
        <taxon>eudicotyledons</taxon>
        <taxon>Gunneridae</taxon>
        <taxon>Pentapetalae</taxon>
        <taxon>rosids</taxon>
        <taxon>fabids</taxon>
        <taxon>Fabales</taxon>
        <taxon>Fabaceae</taxon>
        <taxon>Papilionoideae</taxon>
        <taxon>50 kb inversion clade</taxon>
        <taxon>NPAAA clade</taxon>
        <taxon>Hologalegina</taxon>
        <taxon>IRL clade</taxon>
        <taxon>Trifolieae</taxon>
        <taxon>Trifolium</taxon>
    </lineage>
</organism>
<protein>
    <recommendedName>
        <fullName evidence="6">HAT C-terminal dimerisation domain-containing protein</fullName>
    </recommendedName>
</protein>
<dbReference type="PANTHER" id="PTHR23272">
    <property type="entry name" value="BED FINGER-RELATED"/>
    <property type="match status" value="1"/>
</dbReference>
<evidence type="ECO:0008006" key="6">
    <source>
        <dbReference type="Google" id="ProtNLM"/>
    </source>
</evidence>
<dbReference type="AlphaFoldDB" id="A0A2Z6P8U0"/>
<keyword evidence="5" id="KW-1185">Reference proteome</keyword>
<dbReference type="SUPFAM" id="SSF53098">
    <property type="entry name" value="Ribonuclease H-like"/>
    <property type="match status" value="1"/>
</dbReference>
<dbReference type="OrthoDB" id="1424748at2759"/>
<feature type="domain" description="HAT C-terminal dimerisation" evidence="2">
    <location>
        <begin position="127"/>
        <end position="209"/>
    </location>
</feature>
<evidence type="ECO:0000259" key="2">
    <source>
        <dbReference type="Pfam" id="PF05699"/>
    </source>
</evidence>
<dbReference type="Proteomes" id="UP000242715">
    <property type="component" value="Unassembled WGS sequence"/>
</dbReference>
<dbReference type="Pfam" id="PF05699">
    <property type="entry name" value="Dimer_Tnp_hAT"/>
    <property type="match status" value="1"/>
</dbReference>
<evidence type="ECO:0000256" key="1">
    <source>
        <dbReference type="SAM" id="MobiDB-lite"/>
    </source>
</evidence>
<feature type="region of interest" description="Disordered" evidence="1">
    <location>
        <begin position="243"/>
        <end position="273"/>
    </location>
</feature>
<name>A0A2Z6P8U0_TRISU</name>
<dbReference type="GO" id="GO:0003677">
    <property type="term" value="F:DNA binding"/>
    <property type="evidence" value="ECO:0007669"/>
    <property type="project" value="InterPro"/>
</dbReference>
<evidence type="ECO:0000259" key="3">
    <source>
        <dbReference type="Pfam" id="PF14372"/>
    </source>
</evidence>
<reference evidence="5" key="1">
    <citation type="journal article" date="2017" name="Front. Plant Sci.">
        <title>Climate Clever Clovers: New Paradigm to Reduce the Environmental Footprint of Ruminants by Breeding Low Methanogenic Forages Utilizing Haplotype Variation.</title>
        <authorList>
            <person name="Kaur P."/>
            <person name="Appels R."/>
            <person name="Bayer P.E."/>
            <person name="Keeble-Gagnere G."/>
            <person name="Wang J."/>
            <person name="Hirakawa H."/>
            <person name="Shirasawa K."/>
            <person name="Vercoe P."/>
            <person name="Stefanova K."/>
            <person name="Durmic Z."/>
            <person name="Nichols P."/>
            <person name="Revell C."/>
            <person name="Isobe S.N."/>
            <person name="Edwards D."/>
            <person name="Erskine W."/>
        </authorList>
    </citation>
    <scope>NUCLEOTIDE SEQUENCE [LARGE SCALE GENOMIC DNA]</scope>
    <source>
        <strain evidence="5">cv. Daliak</strain>
    </source>
</reference>
<dbReference type="EMBL" id="DF974066">
    <property type="protein sequence ID" value="GAU44715.1"/>
    <property type="molecule type" value="Genomic_DNA"/>
</dbReference>
<sequence length="273" mass="30646">MGKDMKLKYEKYWGNFMNMNELIYFGVILDPCFKMRFFEYILPQMYNDQPELAEAVLTKVKTNLVKMFNWYASAHDHQNRNRPSSSGSSGLSLAGSSVSAEQLNVVRPQSGFKNYLKEMNSSVRRTELEKYLDAPNVDEEGDFDVLLWWKQNCLTYLLISIMARDVFATPLSTVASESVFSTGGRILDCFRSCLSPEMAEALICTRNWLLPCNNQFKDQHSQEDLDASEKIVRELCESLASTSFGAGPSSAATPAVDPFAAGPSSQSRPFGRG</sequence>
<feature type="domain" description="hAT-like transposase RNase-H fold" evidence="3">
    <location>
        <begin position="1"/>
        <end position="71"/>
    </location>
</feature>
<feature type="compositionally biased region" description="Polar residues" evidence="1">
    <location>
        <begin position="263"/>
        <end position="273"/>
    </location>
</feature>